<dbReference type="Proteomes" id="UP001201163">
    <property type="component" value="Unassembled WGS sequence"/>
</dbReference>
<sequence>MVRGPTGTASRRTNFPRCGLRVQDYRAISRSFCWIASSFGFPPSPLTLSPSVFDTMPFVRPYATPTFHSNHLAQVQTTAPASARRLPVIDVNLGALQRHHRAPSRADSVSSESSTSSTLVDGAEASMPIYLDDEHVMMHLDYMLPASAECSIPPSPSSSHQPDEPMLVTPSSSSVNLLSHPTSTSARSRLWLHRHKRQPAARNSSPPSPNDSRTQSFLTSLLQARWPKTETEQPIFGQTAPRAVSPFRGKQRPPSAASVPRSILRVDTHANPHTIKSSRSLGCVKFAAQPGVWEYSHPEEELDGFDDRHPRIAWRHQKDSDGDSIITLPPPGERTQSDSLLKRFMGTTPKSTKSAKERPVISGPMPLARASSLREMKEANRSHTELLKEISTGPPKKGNKLRSLMGRYLKVS</sequence>
<comment type="caution">
    <text evidence="2">The sequence shown here is derived from an EMBL/GenBank/DDBJ whole genome shotgun (WGS) entry which is preliminary data.</text>
</comment>
<feature type="region of interest" description="Disordered" evidence="1">
    <location>
        <begin position="99"/>
        <end position="119"/>
    </location>
</feature>
<gene>
    <name evidence="2" type="ORF">EDB92DRAFT_1859813</name>
</gene>
<keyword evidence="3" id="KW-1185">Reference proteome</keyword>
<dbReference type="AlphaFoldDB" id="A0AAD4LG21"/>
<name>A0AAD4LG21_9AGAM</name>
<feature type="compositionally biased region" description="Low complexity" evidence="1">
    <location>
        <begin position="200"/>
        <end position="213"/>
    </location>
</feature>
<feature type="compositionally biased region" description="Low complexity" evidence="1">
    <location>
        <begin position="151"/>
        <end position="160"/>
    </location>
</feature>
<reference evidence="2" key="1">
    <citation type="submission" date="2022-01" db="EMBL/GenBank/DDBJ databases">
        <title>Comparative genomics reveals a dynamic genome evolution in the ectomycorrhizal milk-cap (Lactarius) mushrooms.</title>
        <authorList>
            <consortium name="DOE Joint Genome Institute"/>
            <person name="Lebreton A."/>
            <person name="Tang N."/>
            <person name="Kuo A."/>
            <person name="LaButti K."/>
            <person name="Drula E."/>
            <person name="Barry K."/>
            <person name="Clum A."/>
            <person name="Lipzen A."/>
            <person name="Mousain D."/>
            <person name="Ng V."/>
            <person name="Wang R."/>
            <person name="Wang X."/>
            <person name="Dai Y."/>
            <person name="Henrissat B."/>
            <person name="Grigoriev I.V."/>
            <person name="Guerin-Laguette A."/>
            <person name="Yu F."/>
            <person name="Martin F.M."/>
        </authorList>
    </citation>
    <scope>NUCLEOTIDE SEQUENCE</scope>
    <source>
        <strain evidence="2">QP</strain>
    </source>
</reference>
<evidence type="ECO:0000313" key="2">
    <source>
        <dbReference type="EMBL" id="KAH8992111.1"/>
    </source>
</evidence>
<dbReference type="EMBL" id="JAKELL010000024">
    <property type="protein sequence ID" value="KAH8992111.1"/>
    <property type="molecule type" value="Genomic_DNA"/>
</dbReference>
<feature type="compositionally biased region" description="Basic residues" evidence="1">
    <location>
        <begin position="190"/>
        <end position="199"/>
    </location>
</feature>
<accession>A0AAD4LG21</accession>
<organism evidence="2 3">
    <name type="scientific">Lactarius akahatsu</name>
    <dbReference type="NCBI Taxonomy" id="416441"/>
    <lineage>
        <taxon>Eukaryota</taxon>
        <taxon>Fungi</taxon>
        <taxon>Dikarya</taxon>
        <taxon>Basidiomycota</taxon>
        <taxon>Agaricomycotina</taxon>
        <taxon>Agaricomycetes</taxon>
        <taxon>Russulales</taxon>
        <taxon>Russulaceae</taxon>
        <taxon>Lactarius</taxon>
    </lineage>
</organism>
<feature type="region of interest" description="Disordered" evidence="1">
    <location>
        <begin position="151"/>
        <end position="215"/>
    </location>
</feature>
<feature type="compositionally biased region" description="Basic and acidic residues" evidence="1">
    <location>
        <begin position="377"/>
        <end position="388"/>
    </location>
</feature>
<protein>
    <submittedName>
        <fullName evidence="2">Uncharacterized protein</fullName>
    </submittedName>
</protein>
<feature type="compositionally biased region" description="Polar residues" evidence="1">
    <location>
        <begin position="169"/>
        <end position="187"/>
    </location>
</feature>
<feature type="region of interest" description="Disordered" evidence="1">
    <location>
        <begin position="377"/>
        <end position="401"/>
    </location>
</feature>
<evidence type="ECO:0000256" key="1">
    <source>
        <dbReference type="SAM" id="MobiDB-lite"/>
    </source>
</evidence>
<feature type="compositionally biased region" description="Low complexity" evidence="1">
    <location>
        <begin position="105"/>
        <end position="117"/>
    </location>
</feature>
<proteinExistence type="predicted"/>
<evidence type="ECO:0000313" key="3">
    <source>
        <dbReference type="Proteomes" id="UP001201163"/>
    </source>
</evidence>